<dbReference type="PIRSF" id="PIRSF004505">
    <property type="entry name" value="MT_bac"/>
    <property type="match status" value="1"/>
</dbReference>
<organism evidence="6 7">
    <name type="scientific">Porphyromonas crevioricanis JCM 15906</name>
    <dbReference type="NCBI Taxonomy" id="1305617"/>
    <lineage>
        <taxon>Bacteria</taxon>
        <taxon>Pseudomonadati</taxon>
        <taxon>Bacteroidota</taxon>
        <taxon>Bacteroidia</taxon>
        <taxon>Bacteroidales</taxon>
        <taxon>Porphyromonadaceae</taxon>
        <taxon>Porphyromonas</taxon>
    </lineage>
</organism>
<dbReference type="PANTHER" id="PTHR33603">
    <property type="entry name" value="METHYLTRANSFERASE"/>
    <property type="match status" value="1"/>
</dbReference>
<dbReference type="InterPro" id="IPR003742">
    <property type="entry name" value="RlmH-like"/>
</dbReference>
<keyword evidence="3 5" id="KW-0949">S-adenosyl-L-methionine</keyword>
<dbReference type="PANTHER" id="PTHR33603:SF1">
    <property type="entry name" value="RIBOSOMAL RNA LARGE SUBUNIT METHYLTRANSFERASE H"/>
    <property type="match status" value="1"/>
</dbReference>
<feature type="binding site" evidence="5">
    <location>
        <begin position="118"/>
        <end position="123"/>
    </location>
    <ligand>
        <name>S-adenosyl-L-methionine</name>
        <dbReference type="ChEBI" id="CHEBI:59789"/>
    </ligand>
</feature>
<accession>T1CHA1</accession>
<gene>
    <name evidence="5" type="primary">rlmH</name>
    <name evidence="6" type="ORF">PORCRE_926</name>
</gene>
<dbReference type="EC" id="2.1.1.177" evidence="5"/>
<comment type="caution">
    <text evidence="6">The sequence shown here is derived from an EMBL/GenBank/DDBJ whole genome shotgun (WGS) entry which is preliminary data.</text>
</comment>
<dbReference type="Gene3D" id="3.40.1280.10">
    <property type="match status" value="1"/>
</dbReference>
<evidence type="ECO:0000256" key="3">
    <source>
        <dbReference type="ARBA" id="ARBA00022691"/>
    </source>
</evidence>
<keyword evidence="5" id="KW-0698">rRNA processing</keyword>
<dbReference type="CDD" id="cd18081">
    <property type="entry name" value="RlmH-like"/>
    <property type="match status" value="1"/>
</dbReference>
<sequence>MVGKTDQGELDTLISCYTSRLRHYIPFELQVIPDVKLAKSRGVEVQKQQEGEEILKRLHPGDHVVLLDERGKALSSREWASSLEQHMLNSTKRIVYIIGGPYGFSADLYRRADMQLSLSRLTFSHQMVRLFVVEQLYRAFTILRGEPYHHD</sequence>
<feature type="binding site" evidence="5">
    <location>
        <position position="99"/>
    </location>
    <ligand>
        <name>S-adenosyl-L-methionine</name>
        <dbReference type="ChEBI" id="CHEBI:59789"/>
    </ligand>
</feature>
<dbReference type="EMBL" id="BAOU01000021">
    <property type="protein sequence ID" value="GAD05226.1"/>
    <property type="molecule type" value="Genomic_DNA"/>
</dbReference>
<dbReference type="Pfam" id="PF02590">
    <property type="entry name" value="SPOUT_MTase"/>
    <property type="match status" value="1"/>
</dbReference>
<evidence type="ECO:0000313" key="7">
    <source>
        <dbReference type="Proteomes" id="UP000018031"/>
    </source>
</evidence>
<reference evidence="7" key="1">
    <citation type="journal article" date="2013" name="Genome">
        <title>Draft Genome Sequences of Porphyromonas crevioricanis JCM 15906T and Porphyromonas cansulci JCM 13913T Isolated from a Canine Oral Cavity.</title>
        <authorList>
            <person name="Sakamoto M."/>
            <person name="Tanaka N."/>
            <person name="Shiwa Y."/>
            <person name="Yoshikawa H."/>
            <person name="Ohkuma M."/>
        </authorList>
    </citation>
    <scope>NUCLEOTIDE SEQUENCE [LARGE SCALE GENOMIC DNA]</scope>
    <source>
        <strain evidence="7">JCM 15906</strain>
    </source>
</reference>
<proteinExistence type="inferred from homology"/>
<comment type="similarity">
    <text evidence="4 5">Belongs to the RNA methyltransferase RlmH family.</text>
</comment>
<comment type="catalytic activity">
    <reaction evidence="5">
        <text>pseudouridine(1915) in 23S rRNA + S-adenosyl-L-methionine = N(3)-methylpseudouridine(1915) in 23S rRNA + S-adenosyl-L-homocysteine + H(+)</text>
        <dbReference type="Rhea" id="RHEA:42752"/>
        <dbReference type="Rhea" id="RHEA-COMP:10221"/>
        <dbReference type="Rhea" id="RHEA-COMP:10222"/>
        <dbReference type="ChEBI" id="CHEBI:15378"/>
        <dbReference type="ChEBI" id="CHEBI:57856"/>
        <dbReference type="ChEBI" id="CHEBI:59789"/>
        <dbReference type="ChEBI" id="CHEBI:65314"/>
        <dbReference type="ChEBI" id="CHEBI:74486"/>
        <dbReference type="EC" id="2.1.1.177"/>
    </reaction>
</comment>
<dbReference type="InterPro" id="IPR029026">
    <property type="entry name" value="tRNA_m1G_MTases_N"/>
</dbReference>
<dbReference type="GO" id="GO:0005737">
    <property type="term" value="C:cytoplasm"/>
    <property type="evidence" value="ECO:0007669"/>
    <property type="project" value="UniProtKB-SubCell"/>
</dbReference>
<dbReference type="AlphaFoldDB" id="T1CHA1"/>
<reference evidence="6 7" key="2">
    <citation type="journal article" date="2013" name="Genome Announc.">
        <title>Draft Genome Sequences of Porphyromonas crevioricanis JCM 15906T and Porphyromonas cansulci JCM 13913T Isolated from a Canine Oral Cavity.</title>
        <authorList>
            <person name="Sakamoto M."/>
            <person name="Tanaka N."/>
            <person name="Shiwa Y."/>
            <person name="Yoshikawa H."/>
            <person name="Ohkuma M."/>
        </authorList>
    </citation>
    <scope>NUCLEOTIDE SEQUENCE [LARGE SCALE GENOMIC DNA]</scope>
    <source>
        <strain evidence="6 7">JCM 15906</strain>
    </source>
</reference>
<dbReference type="InterPro" id="IPR029028">
    <property type="entry name" value="Alpha/beta_knot_MTases"/>
</dbReference>
<name>T1CHA1_9PORP</name>
<evidence type="ECO:0000313" key="6">
    <source>
        <dbReference type="EMBL" id="GAD05226.1"/>
    </source>
</evidence>
<dbReference type="GO" id="GO:0070038">
    <property type="term" value="F:rRNA (pseudouridine-N3-)-methyltransferase activity"/>
    <property type="evidence" value="ECO:0007669"/>
    <property type="project" value="UniProtKB-UniRule"/>
</dbReference>
<protein>
    <recommendedName>
        <fullName evidence="5">Ribosomal RNA large subunit methyltransferase H</fullName>
        <ecNumber evidence="5">2.1.1.177</ecNumber>
    </recommendedName>
    <alternativeName>
        <fullName evidence="5">23S rRNA (pseudouridine1915-N3)-methyltransferase</fullName>
    </alternativeName>
    <alternativeName>
        <fullName evidence="5">23S rRNA m3Psi1915 methyltransferase</fullName>
    </alternativeName>
    <alternativeName>
        <fullName evidence="5">rRNA (pseudouridine-N3-)-methyltransferase RlmH</fullName>
    </alternativeName>
</protein>
<keyword evidence="2 5" id="KW-0808">Transferase</keyword>
<comment type="subcellular location">
    <subcellularLocation>
        <location evidence="5">Cytoplasm</location>
    </subcellularLocation>
</comment>
<keyword evidence="5" id="KW-0963">Cytoplasm</keyword>
<evidence type="ECO:0000256" key="2">
    <source>
        <dbReference type="ARBA" id="ARBA00022679"/>
    </source>
</evidence>
<dbReference type="SUPFAM" id="SSF75217">
    <property type="entry name" value="alpha/beta knot"/>
    <property type="match status" value="1"/>
</dbReference>
<evidence type="ECO:0000256" key="4">
    <source>
        <dbReference type="ARBA" id="ARBA00038303"/>
    </source>
</evidence>
<dbReference type="Proteomes" id="UP000018031">
    <property type="component" value="Unassembled WGS sequence"/>
</dbReference>
<feature type="binding site" evidence="5">
    <location>
        <position position="67"/>
    </location>
    <ligand>
        <name>S-adenosyl-L-methionine</name>
        <dbReference type="ChEBI" id="CHEBI:59789"/>
    </ligand>
</feature>
<dbReference type="NCBIfam" id="NF000990">
    <property type="entry name" value="PRK00103.2-4"/>
    <property type="match status" value="1"/>
</dbReference>
<evidence type="ECO:0000256" key="5">
    <source>
        <dbReference type="HAMAP-Rule" id="MF_00658"/>
    </source>
</evidence>
<keyword evidence="1 5" id="KW-0489">Methyltransferase</keyword>
<comment type="function">
    <text evidence="5">Specifically methylates the pseudouridine at position 1915 (m3Psi1915) in 23S rRNA.</text>
</comment>
<comment type="subunit">
    <text evidence="5">Homodimer.</text>
</comment>
<dbReference type="HAMAP" id="MF_00658">
    <property type="entry name" value="23SrRNA_methyltr_H"/>
    <property type="match status" value="1"/>
</dbReference>
<evidence type="ECO:0000256" key="1">
    <source>
        <dbReference type="ARBA" id="ARBA00022603"/>
    </source>
</evidence>